<dbReference type="InterPro" id="IPR010203">
    <property type="entry name" value="RraA"/>
</dbReference>
<dbReference type="CDD" id="cd16841">
    <property type="entry name" value="RraA_family"/>
    <property type="match status" value="1"/>
</dbReference>
<dbReference type="PANTHER" id="PTHR33254">
    <property type="entry name" value="4-HYDROXY-4-METHYL-2-OXOGLUTARATE ALDOLASE 3-RELATED"/>
    <property type="match status" value="1"/>
</dbReference>
<comment type="function">
    <text evidence="7 9">Catalyzes the aldol cleavage of 4-hydroxy-4-methyl-2-oxoglutarate (HMG) into 2 molecules of pyruvate. Also contains a secondary oxaloacetate (OAA) decarboxylase activity due to the common pyruvate enolate transition state formed following C-C bond cleavage in the retro-aldol and decarboxylation reactions.</text>
</comment>
<evidence type="ECO:0000256" key="7">
    <source>
        <dbReference type="ARBA" id="ARBA00025046"/>
    </source>
</evidence>
<evidence type="ECO:0000256" key="8">
    <source>
        <dbReference type="ARBA" id="ARBA00047973"/>
    </source>
</evidence>
<evidence type="ECO:0000313" key="10">
    <source>
        <dbReference type="EMBL" id="MCK7592468.1"/>
    </source>
</evidence>
<comment type="caution">
    <text evidence="10">The sequence shown here is derived from an EMBL/GenBank/DDBJ whole genome shotgun (WGS) entry which is preliminary data.</text>
</comment>
<name>A0ABT0GDF9_9GAMM</name>
<dbReference type="EC" id="4.1.1.112" evidence="9"/>
<sequence length="159" mass="16427">MDFAVADLSDAHPDCPILAPGLQDFGGSRRFAGPIRTLKVFEDNALVRAALETPGNGAVLVVDGGGSLRCALVGGMLGELAVKNGWAGIVVNGCVRDHVELREQAVGVRALATHPRKSAKGAHGGAADGAVEFLGVRMTSGDWLYADEDGILVSPRALL</sequence>
<comment type="catalytic activity">
    <reaction evidence="1 9">
        <text>4-hydroxy-4-methyl-2-oxoglutarate = 2 pyruvate</text>
        <dbReference type="Rhea" id="RHEA:22748"/>
        <dbReference type="ChEBI" id="CHEBI:15361"/>
        <dbReference type="ChEBI" id="CHEBI:58276"/>
        <dbReference type="EC" id="4.1.3.17"/>
    </reaction>
</comment>
<reference evidence="10" key="1">
    <citation type="submission" date="2022-04" db="EMBL/GenBank/DDBJ databases">
        <title>Lysobacter sp. CAU 1642 isolated from sea sand.</title>
        <authorList>
            <person name="Kim W."/>
        </authorList>
    </citation>
    <scope>NUCLEOTIDE SEQUENCE</scope>
    <source>
        <strain evidence="10">CAU 1642</strain>
    </source>
</reference>
<evidence type="ECO:0000256" key="1">
    <source>
        <dbReference type="ARBA" id="ARBA00001342"/>
    </source>
</evidence>
<protein>
    <recommendedName>
        <fullName evidence="9">4-hydroxy-4-methyl-2-oxoglutarate aldolase</fullName>
        <shortName evidence="9">HMG aldolase</shortName>
        <ecNumber evidence="9">4.1.1.112</ecNumber>
        <ecNumber evidence="9">4.1.3.17</ecNumber>
    </recommendedName>
    <alternativeName>
        <fullName evidence="9">Oxaloacetate decarboxylase</fullName>
    </alternativeName>
</protein>
<organism evidence="10 11">
    <name type="scientific">Pseudomarimonas salicorniae</name>
    <dbReference type="NCBI Taxonomy" id="2933270"/>
    <lineage>
        <taxon>Bacteria</taxon>
        <taxon>Pseudomonadati</taxon>
        <taxon>Pseudomonadota</taxon>
        <taxon>Gammaproteobacteria</taxon>
        <taxon>Lysobacterales</taxon>
        <taxon>Lysobacteraceae</taxon>
        <taxon>Pseudomarimonas</taxon>
    </lineage>
</organism>
<keyword evidence="6 9" id="KW-0456">Lyase</keyword>
<dbReference type="SUPFAM" id="SSF89562">
    <property type="entry name" value="RraA-like"/>
    <property type="match status" value="1"/>
</dbReference>
<evidence type="ECO:0000256" key="9">
    <source>
        <dbReference type="RuleBase" id="RU004338"/>
    </source>
</evidence>
<evidence type="ECO:0000313" key="11">
    <source>
        <dbReference type="Proteomes" id="UP001431449"/>
    </source>
</evidence>
<dbReference type="EC" id="4.1.3.17" evidence="9"/>
<dbReference type="InterPro" id="IPR036704">
    <property type="entry name" value="RraA/RraA-like_sf"/>
</dbReference>
<evidence type="ECO:0000256" key="6">
    <source>
        <dbReference type="ARBA" id="ARBA00023239"/>
    </source>
</evidence>
<gene>
    <name evidence="10" type="primary">rraA</name>
    <name evidence="10" type="ORF">M0G41_02150</name>
</gene>
<dbReference type="Proteomes" id="UP001431449">
    <property type="component" value="Unassembled WGS sequence"/>
</dbReference>
<comment type="cofactor">
    <cofactor evidence="2 9">
        <name>a divalent metal cation</name>
        <dbReference type="ChEBI" id="CHEBI:60240"/>
    </cofactor>
</comment>
<dbReference type="InterPro" id="IPR005493">
    <property type="entry name" value="RraA/RraA-like"/>
</dbReference>
<comment type="similarity">
    <text evidence="3 9">Belongs to the class II aldolase/RraA-like family.</text>
</comment>
<dbReference type="RefSeq" id="WP_248204652.1">
    <property type="nucleotide sequence ID" value="NZ_JALNMH010000001.1"/>
</dbReference>
<dbReference type="Gene3D" id="3.50.30.40">
    <property type="entry name" value="Ribonuclease E inhibitor RraA/RraA-like"/>
    <property type="match status" value="1"/>
</dbReference>
<evidence type="ECO:0000256" key="5">
    <source>
        <dbReference type="ARBA" id="ARBA00022723"/>
    </source>
</evidence>
<comment type="catalytic activity">
    <reaction evidence="8 9">
        <text>oxaloacetate + H(+) = pyruvate + CO2</text>
        <dbReference type="Rhea" id="RHEA:15641"/>
        <dbReference type="ChEBI" id="CHEBI:15361"/>
        <dbReference type="ChEBI" id="CHEBI:15378"/>
        <dbReference type="ChEBI" id="CHEBI:16452"/>
        <dbReference type="ChEBI" id="CHEBI:16526"/>
        <dbReference type="EC" id="4.1.1.112"/>
    </reaction>
</comment>
<dbReference type="NCBIfam" id="TIGR01935">
    <property type="entry name" value="NOT-MenG"/>
    <property type="match status" value="1"/>
</dbReference>
<evidence type="ECO:0000256" key="3">
    <source>
        <dbReference type="ARBA" id="ARBA00008621"/>
    </source>
</evidence>
<dbReference type="NCBIfam" id="NF006875">
    <property type="entry name" value="PRK09372.1"/>
    <property type="match status" value="1"/>
</dbReference>
<comment type="subunit">
    <text evidence="4 9">Homotrimer.</text>
</comment>
<dbReference type="Pfam" id="PF03737">
    <property type="entry name" value="RraA-like"/>
    <property type="match status" value="1"/>
</dbReference>
<dbReference type="EMBL" id="JALNMH010000001">
    <property type="protein sequence ID" value="MCK7592468.1"/>
    <property type="molecule type" value="Genomic_DNA"/>
</dbReference>
<keyword evidence="5 9" id="KW-0479">Metal-binding</keyword>
<proteinExistence type="inferred from homology"/>
<accession>A0ABT0GDF9</accession>
<evidence type="ECO:0000256" key="4">
    <source>
        <dbReference type="ARBA" id="ARBA00011233"/>
    </source>
</evidence>
<dbReference type="PANTHER" id="PTHR33254:SF4">
    <property type="entry name" value="4-HYDROXY-4-METHYL-2-OXOGLUTARATE ALDOLASE 3-RELATED"/>
    <property type="match status" value="1"/>
</dbReference>
<evidence type="ECO:0000256" key="2">
    <source>
        <dbReference type="ARBA" id="ARBA00001968"/>
    </source>
</evidence>
<keyword evidence="11" id="KW-1185">Reference proteome</keyword>